<accession>F2UMD8</accession>
<feature type="chain" id="PRO_5003290803" description="Secreted protein" evidence="1">
    <location>
        <begin position="20"/>
        <end position="116"/>
    </location>
</feature>
<organism evidence="2 3">
    <name type="scientific">Salpingoeca rosetta (strain ATCC 50818 / BSB-021)</name>
    <dbReference type="NCBI Taxonomy" id="946362"/>
    <lineage>
        <taxon>Eukaryota</taxon>
        <taxon>Choanoflagellata</taxon>
        <taxon>Craspedida</taxon>
        <taxon>Salpingoecidae</taxon>
        <taxon>Salpingoeca</taxon>
    </lineage>
</organism>
<dbReference type="EMBL" id="GL832982">
    <property type="protein sequence ID" value="EGD78287.1"/>
    <property type="molecule type" value="Genomic_DNA"/>
</dbReference>
<feature type="signal peptide" evidence="1">
    <location>
        <begin position="1"/>
        <end position="19"/>
    </location>
</feature>
<dbReference type="Proteomes" id="UP000007799">
    <property type="component" value="Unassembled WGS sequence"/>
</dbReference>
<sequence length="116" mass="12689">MYGGIIIFEVAAWQLLVVSYHACKRAQLLCRKCCGVEESKLHRSGLLGLTKPLEGTGAFWAAASTHSPGKMCFRMTCNKCSKPTWGGCGSHIDSALRGVPVEERCKCKPYTSSARY</sequence>
<dbReference type="PANTHER" id="PTHR34724">
    <property type="entry name" value="OS12G0596101 PROTEIN"/>
    <property type="match status" value="1"/>
</dbReference>
<dbReference type="OrthoDB" id="88410at2759"/>
<keyword evidence="3" id="KW-1185">Reference proteome</keyword>
<dbReference type="PANTHER" id="PTHR34724:SF2">
    <property type="entry name" value="OS12G0596101 PROTEIN"/>
    <property type="match status" value="1"/>
</dbReference>
<dbReference type="KEGG" id="sre:PTSG_09353"/>
<evidence type="ECO:0000313" key="3">
    <source>
        <dbReference type="Proteomes" id="UP000007799"/>
    </source>
</evidence>
<dbReference type="eggNOG" id="ENOG502SCRY">
    <property type="taxonomic scope" value="Eukaryota"/>
</dbReference>
<dbReference type="STRING" id="946362.F2UMD8"/>
<reference evidence="2" key="1">
    <citation type="submission" date="2009-08" db="EMBL/GenBank/DDBJ databases">
        <title>Annotation of Salpingoeca rosetta.</title>
        <authorList>
            <consortium name="The Broad Institute Genome Sequencing Platform"/>
            <person name="Russ C."/>
            <person name="Cuomo C."/>
            <person name="Burger G."/>
            <person name="Gray M.W."/>
            <person name="Holland P.W.H."/>
            <person name="King N."/>
            <person name="Lang F.B.F."/>
            <person name="Roger A.J."/>
            <person name="Ruiz-Trillo I."/>
            <person name="Young S.K."/>
            <person name="Zeng Q."/>
            <person name="Gargeya S."/>
            <person name="Alvarado L."/>
            <person name="Berlin A."/>
            <person name="Chapman S.B."/>
            <person name="Chen Z."/>
            <person name="Freedman E."/>
            <person name="Gellesch M."/>
            <person name="Goldberg J."/>
            <person name="Griggs A."/>
            <person name="Gujja S."/>
            <person name="Heilman E."/>
            <person name="Heiman D."/>
            <person name="Howarth C."/>
            <person name="Mehta T."/>
            <person name="Neiman D."/>
            <person name="Pearson M."/>
            <person name="Roberts A."/>
            <person name="Saif S."/>
            <person name="Shea T."/>
            <person name="Shenoy N."/>
            <person name="Sisk P."/>
            <person name="Stolte C."/>
            <person name="Sykes S."/>
            <person name="White J."/>
            <person name="Yandava C."/>
            <person name="Haas B."/>
            <person name="Nusbaum C."/>
            <person name="Birren B."/>
        </authorList>
    </citation>
    <scope>NUCLEOTIDE SEQUENCE</scope>
    <source>
        <strain evidence="2">ATCC 50818</strain>
    </source>
</reference>
<gene>
    <name evidence="2" type="ORF">PTSG_09353</name>
</gene>
<dbReference type="AlphaFoldDB" id="F2UMD8"/>
<dbReference type="GeneID" id="16070160"/>
<protein>
    <recommendedName>
        <fullName evidence="4">Secreted protein</fullName>
    </recommendedName>
</protein>
<dbReference type="InParanoid" id="F2UMD8"/>
<proteinExistence type="predicted"/>
<evidence type="ECO:0000256" key="1">
    <source>
        <dbReference type="SAM" id="SignalP"/>
    </source>
</evidence>
<evidence type="ECO:0000313" key="2">
    <source>
        <dbReference type="EMBL" id="EGD78287.1"/>
    </source>
</evidence>
<dbReference type="RefSeq" id="XP_004989610.1">
    <property type="nucleotide sequence ID" value="XM_004989553.1"/>
</dbReference>
<keyword evidence="1" id="KW-0732">Signal</keyword>
<name>F2UMD8_SALR5</name>
<evidence type="ECO:0008006" key="4">
    <source>
        <dbReference type="Google" id="ProtNLM"/>
    </source>
</evidence>